<reference evidence="2" key="1">
    <citation type="journal article" date="2021" name="Microb. Physiol.">
        <title>Proteogenomic Insights into the Physiology of Marine, Sulfate-Reducing, Filamentous Desulfonema limicola and Desulfonema magnum.</title>
        <authorList>
            <person name="Schnaars V."/>
            <person name="Wohlbrand L."/>
            <person name="Scheve S."/>
            <person name="Hinrichs C."/>
            <person name="Reinhardt R."/>
            <person name="Rabus R."/>
        </authorList>
    </citation>
    <scope>NUCLEOTIDE SEQUENCE</scope>
    <source>
        <strain evidence="2">4be13</strain>
    </source>
</reference>
<evidence type="ECO:0000256" key="1">
    <source>
        <dbReference type="SAM" id="SignalP"/>
    </source>
</evidence>
<dbReference type="RefSeq" id="WP_207681573.1">
    <property type="nucleotide sequence ID" value="NZ_CP061800.1"/>
</dbReference>
<dbReference type="EMBL" id="CP061800">
    <property type="protein sequence ID" value="QTA85570.1"/>
    <property type="molecule type" value="Genomic_DNA"/>
</dbReference>
<dbReference type="Proteomes" id="UP000663722">
    <property type="component" value="Chromosome"/>
</dbReference>
<evidence type="ECO:0000313" key="3">
    <source>
        <dbReference type="Proteomes" id="UP000663722"/>
    </source>
</evidence>
<dbReference type="AlphaFoldDB" id="A0A975BIA8"/>
<organism evidence="2 3">
    <name type="scientific">Desulfonema magnum</name>
    <dbReference type="NCBI Taxonomy" id="45655"/>
    <lineage>
        <taxon>Bacteria</taxon>
        <taxon>Pseudomonadati</taxon>
        <taxon>Thermodesulfobacteriota</taxon>
        <taxon>Desulfobacteria</taxon>
        <taxon>Desulfobacterales</taxon>
        <taxon>Desulfococcaceae</taxon>
        <taxon>Desulfonema</taxon>
    </lineage>
</organism>
<gene>
    <name evidence="2" type="ORF">dnm_015810</name>
</gene>
<evidence type="ECO:0000313" key="2">
    <source>
        <dbReference type="EMBL" id="QTA85570.1"/>
    </source>
</evidence>
<keyword evidence="1" id="KW-0732">Signal</keyword>
<protein>
    <submittedName>
        <fullName evidence="2">Uncharacterized protein</fullName>
    </submittedName>
</protein>
<name>A0A975BIA8_9BACT</name>
<feature type="chain" id="PRO_5037330862" evidence="1">
    <location>
        <begin position="27"/>
        <end position="311"/>
    </location>
</feature>
<feature type="signal peptide" evidence="1">
    <location>
        <begin position="1"/>
        <end position="26"/>
    </location>
</feature>
<sequence>MTAKQICMGFMGLLLFSVINAPQVYAGPPVHVGILEPTPAVAPGTRAGACFSLFREGKEIRAYWDMPVHIGDEIRPRKKGCVLLVYVRTGCKKLEISRNTTVRLPEEITIAARHDRKEGTKLLSKGSDEACPCFPPDLLCFSPLPENGSTILAGEAVLFRWYADPRHVAPCAKVRLVIMPPDKTSPRIEEDMQAGELKTVKGDFKPGEIYQWFVEKPDYTRLSEKYGFSVLSQKDSDGIRGQLDHIRTLYADASPVLYQALYLQFISHAASGRELNLYPDSLRLFKDYLDETDIAFRLIENLKRHYEKNKP</sequence>
<proteinExistence type="predicted"/>
<dbReference type="KEGG" id="dmm:dnm_015810"/>
<keyword evidence="3" id="KW-1185">Reference proteome</keyword>
<accession>A0A975BIA8</accession>